<sequence length="216" mass="22313">MMVQLIGLTAGVILLCAVLVLWRRELAVITRVLMVQGLALAGLVGLLAVEQSSLELAVVAIGVLVLRAGLLPYLLRRSLAAAGPTQRETRPLLNVAASLLAAAALTLLALAVSQPLTALAPGPATAAIPVGVAVVLIGFFVMVTRRRAVSQLIGFLLMDNGVTAVGFLTAAGVSPVVELGVSLDVLLAVLVLGILTGRMREAFGGTDLDELQELRD</sequence>
<dbReference type="EC" id="1.-.-.-" evidence="7"/>
<dbReference type="EMBL" id="JAGINU010000001">
    <property type="protein sequence ID" value="MBP2364887.1"/>
    <property type="molecule type" value="Genomic_DNA"/>
</dbReference>
<gene>
    <name evidence="7" type="ORF">JOF36_000583</name>
</gene>
<keyword evidence="4 6" id="KW-1133">Transmembrane helix</keyword>
<comment type="caution">
    <text evidence="7">The sequence shown here is derived from an EMBL/GenBank/DDBJ whole genome shotgun (WGS) entry which is preliminary data.</text>
</comment>
<organism evidence="7 8">
    <name type="scientific">Pseudonocardia parietis</name>
    <dbReference type="NCBI Taxonomy" id="570936"/>
    <lineage>
        <taxon>Bacteria</taxon>
        <taxon>Bacillati</taxon>
        <taxon>Actinomycetota</taxon>
        <taxon>Actinomycetes</taxon>
        <taxon>Pseudonocardiales</taxon>
        <taxon>Pseudonocardiaceae</taxon>
        <taxon>Pseudonocardia</taxon>
    </lineage>
</organism>
<dbReference type="GO" id="GO:0016491">
    <property type="term" value="F:oxidoreductase activity"/>
    <property type="evidence" value="ECO:0007669"/>
    <property type="project" value="UniProtKB-KW"/>
</dbReference>
<accession>A0ABS4VLV2</accession>
<feature type="transmembrane region" description="Helical" evidence="6">
    <location>
        <begin position="124"/>
        <end position="143"/>
    </location>
</feature>
<evidence type="ECO:0000256" key="5">
    <source>
        <dbReference type="ARBA" id="ARBA00023136"/>
    </source>
</evidence>
<feature type="transmembrane region" description="Helical" evidence="6">
    <location>
        <begin position="6"/>
        <end position="22"/>
    </location>
</feature>
<feature type="transmembrane region" description="Helical" evidence="6">
    <location>
        <begin position="155"/>
        <end position="173"/>
    </location>
</feature>
<evidence type="ECO:0000313" key="7">
    <source>
        <dbReference type="EMBL" id="MBP2364887.1"/>
    </source>
</evidence>
<feature type="transmembrane region" description="Helical" evidence="6">
    <location>
        <begin position="29"/>
        <end position="48"/>
    </location>
</feature>
<name>A0ABS4VLV2_9PSEU</name>
<dbReference type="PANTHER" id="PTHR38601:SF1">
    <property type="entry name" value="HYDROGENASE-4 COMPONENT E"/>
    <property type="match status" value="1"/>
</dbReference>
<keyword evidence="5 6" id="KW-0472">Membrane</keyword>
<feature type="transmembrane region" description="Helical" evidence="6">
    <location>
        <begin position="54"/>
        <end position="75"/>
    </location>
</feature>
<evidence type="ECO:0000256" key="3">
    <source>
        <dbReference type="ARBA" id="ARBA00022692"/>
    </source>
</evidence>
<evidence type="ECO:0000256" key="1">
    <source>
        <dbReference type="ARBA" id="ARBA00004651"/>
    </source>
</evidence>
<evidence type="ECO:0000256" key="2">
    <source>
        <dbReference type="ARBA" id="ARBA00022475"/>
    </source>
</evidence>
<dbReference type="Proteomes" id="UP001519295">
    <property type="component" value="Unassembled WGS sequence"/>
</dbReference>
<keyword evidence="7" id="KW-0560">Oxidoreductase</keyword>
<protein>
    <submittedName>
        <fullName evidence="7">Hydrogenase-4 component E</fullName>
        <ecNumber evidence="7">1.-.-.-</ecNumber>
    </submittedName>
</protein>
<evidence type="ECO:0000313" key="8">
    <source>
        <dbReference type="Proteomes" id="UP001519295"/>
    </source>
</evidence>
<keyword evidence="8" id="KW-1185">Reference proteome</keyword>
<feature type="transmembrane region" description="Helical" evidence="6">
    <location>
        <begin position="179"/>
        <end position="197"/>
    </location>
</feature>
<comment type="subcellular location">
    <subcellularLocation>
        <location evidence="1">Cell membrane</location>
        <topology evidence="1">Multi-pass membrane protein</topology>
    </subcellularLocation>
</comment>
<reference evidence="7 8" key="1">
    <citation type="submission" date="2021-03" db="EMBL/GenBank/DDBJ databases">
        <title>Sequencing the genomes of 1000 actinobacteria strains.</title>
        <authorList>
            <person name="Klenk H.-P."/>
        </authorList>
    </citation>
    <scope>NUCLEOTIDE SEQUENCE [LARGE SCALE GENOMIC DNA]</scope>
    <source>
        <strain evidence="7 8">DSM 45256</strain>
    </source>
</reference>
<dbReference type="PANTHER" id="PTHR38601">
    <property type="entry name" value="HYDROGENASE-4 COMPONENT E"/>
    <property type="match status" value="1"/>
</dbReference>
<evidence type="ECO:0000256" key="6">
    <source>
        <dbReference type="SAM" id="Phobius"/>
    </source>
</evidence>
<keyword evidence="3 6" id="KW-0812">Transmembrane</keyword>
<keyword evidence="2" id="KW-1003">Cell membrane</keyword>
<proteinExistence type="predicted"/>
<dbReference type="InterPro" id="IPR038730">
    <property type="entry name" value="HyfE-like"/>
</dbReference>
<evidence type="ECO:0000256" key="4">
    <source>
        <dbReference type="ARBA" id="ARBA00022989"/>
    </source>
</evidence>
<feature type="transmembrane region" description="Helical" evidence="6">
    <location>
        <begin position="91"/>
        <end position="112"/>
    </location>
</feature>